<protein>
    <submittedName>
        <fullName evidence="2">XRE family transcriptional regulator</fullName>
    </submittedName>
</protein>
<dbReference type="CDD" id="cd00093">
    <property type="entry name" value="HTH_XRE"/>
    <property type="match status" value="1"/>
</dbReference>
<name>A0A3E2WWL2_9FIRM</name>
<proteinExistence type="predicted"/>
<dbReference type="InterPro" id="IPR001387">
    <property type="entry name" value="Cro/C1-type_HTH"/>
</dbReference>
<gene>
    <name evidence="2" type="ORF">DWX41_12930</name>
</gene>
<sequence>MNKIYVGGVFMSVIYEPEYRILIQCLKDFRTQSKMTQQELAYALNCSQSYVCKYEQCQKRLDFIEVRNICLALGVSLPEFIKEYEERIALGGIKQ</sequence>
<dbReference type="Gene3D" id="1.10.260.40">
    <property type="entry name" value="lambda repressor-like DNA-binding domains"/>
    <property type="match status" value="1"/>
</dbReference>
<accession>A0A3E2WWL2</accession>
<evidence type="ECO:0000313" key="2">
    <source>
        <dbReference type="EMBL" id="RGC31272.1"/>
    </source>
</evidence>
<dbReference type="Proteomes" id="UP000261111">
    <property type="component" value="Unassembled WGS sequence"/>
</dbReference>
<dbReference type="AlphaFoldDB" id="A0A3E2WWL2"/>
<dbReference type="SUPFAM" id="SSF47413">
    <property type="entry name" value="lambda repressor-like DNA-binding domains"/>
    <property type="match status" value="1"/>
</dbReference>
<comment type="caution">
    <text evidence="2">The sequence shown here is derived from an EMBL/GenBank/DDBJ whole genome shotgun (WGS) entry which is preliminary data.</text>
</comment>
<dbReference type="InterPro" id="IPR010982">
    <property type="entry name" value="Lambda_DNA-bd_dom_sf"/>
</dbReference>
<reference evidence="2 3" key="1">
    <citation type="submission" date="2018-08" db="EMBL/GenBank/DDBJ databases">
        <title>A genome reference for cultivated species of the human gut microbiota.</title>
        <authorList>
            <person name="Zou Y."/>
            <person name="Xue W."/>
            <person name="Luo G."/>
        </authorList>
    </citation>
    <scope>NUCLEOTIDE SEQUENCE [LARGE SCALE GENOMIC DNA]</scope>
    <source>
        <strain evidence="2 3">AF19-21</strain>
    </source>
</reference>
<dbReference type="Pfam" id="PF01381">
    <property type="entry name" value="HTH_3"/>
    <property type="match status" value="1"/>
</dbReference>
<evidence type="ECO:0000259" key="1">
    <source>
        <dbReference type="PROSITE" id="PS50943"/>
    </source>
</evidence>
<dbReference type="PROSITE" id="PS50943">
    <property type="entry name" value="HTH_CROC1"/>
    <property type="match status" value="1"/>
</dbReference>
<dbReference type="GO" id="GO:0003677">
    <property type="term" value="F:DNA binding"/>
    <property type="evidence" value="ECO:0007669"/>
    <property type="project" value="InterPro"/>
</dbReference>
<evidence type="ECO:0000313" key="3">
    <source>
        <dbReference type="Proteomes" id="UP000261111"/>
    </source>
</evidence>
<organism evidence="2 3">
    <name type="scientific">Hungatella hathewayi</name>
    <dbReference type="NCBI Taxonomy" id="154046"/>
    <lineage>
        <taxon>Bacteria</taxon>
        <taxon>Bacillati</taxon>
        <taxon>Bacillota</taxon>
        <taxon>Clostridia</taxon>
        <taxon>Lachnospirales</taxon>
        <taxon>Lachnospiraceae</taxon>
        <taxon>Hungatella</taxon>
    </lineage>
</organism>
<dbReference type="SMART" id="SM00530">
    <property type="entry name" value="HTH_XRE"/>
    <property type="match status" value="1"/>
</dbReference>
<dbReference type="EMBL" id="QVIA01000013">
    <property type="protein sequence ID" value="RGC31272.1"/>
    <property type="molecule type" value="Genomic_DNA"/>
</dbReference>
<feature type="domain" description="HTH cro/C1-type" evidence="1">
    <location>
        <begin position="26"/>
        <end position="80"/>
    </location>
</feature>